<keyword evidence="4 16" id="KW-0575">Peroxidase</keyword>
<dbReference type="GO" id="GO:0034599">
    <property type="term" value="P:cellular response to oxidative stress"/>
    <property type="evidence" value="ECO:0007669"/>
    <property type="project" value="TreeGrafter"/>
</dbReference>
<dbReference type="PROSITE" id="PS51352">
    <property type="entry name" value="THIOREDOXIN_2"/>
    <property type="match status" value="1"/>
</dbReference>
<evidence type="ECO:0000256" key="12">
    <source>
        <dbReference type="ARBA" id="ARBA00049091"/>
    </source>
</evidence>
<comment type="subunit">
    <text evidence="2">Monomer.</text>
</comment>
<dbReference type="GO" id="GO:0005737">
    <property type="term" value="C:cytoplasm"/>
    <property type="evidence" value="ECO:0007669"/>
    <property type="project" value="TreeGrafter"/>
</dbReference>
<keyword evidence="6 16" id="KW-0560">Oxidoreductase</keyword>
<dbReference type="PIRSF" id="PIRSF000239">
    <property type="entry name" value="AHPC"/>
    <property type="match status" value="1"/>
</dbReference>
<evidence type="ECO:0000256" key="5">
    <source>
        <dbReference type="ARBA" id="ARBA00022862"/>
    </source>
</evidence>
<evidence type="ECO:0000256" key="11">
    <source>
        <dbReference type="ARBA" id="ARBA00041373"/>
    </source>
</evidence>
<evidence type="ECO:0000313" key="16">
    <source>
        <dbReference type="EMBL" id="MYH63269.1"/>
    </source>
</evidence>
<keyword evidence="8" id="KW-0676">Redox-active center</keyword>
<evidence type="ECO:0000256" key="7">
    <source>
        <dbReference type="ARBA" id="ARBA00023157"/>
    </source>
</evidence>
<keyword evidence="7" id="KW-1015">Disulfide bond</keyword>
<evidence type="ECO:0000256" key="1">
    <source>
        <dbReference type="ARBA" id="ARBA00003330"/>
    </source>
</evidence>
<evidence type="ECO:0000256" key="14">
    <source>
        <dbReference type="SAM" id="MobiDB-lite"/>
    </source>
</evidence>
<evidence type="ECO:0000259" key="15">
    <source>
        <dbReference type="PROSITE" id="PS51352"/>
    </source>
</evidence>
<evidence type="ECO:0000256" key="2">
    <source>
        <dbReference type="ARBA" id="ARBA00011245"/>
    </source>
</evidence>
<feature type="domain" description="Thioredoxin" evidence="15">
    <location>
        <begin position="5"/>
        <end position="154"/>
    </location>
</feature>
<dbReference type="InterPro" id="IPR036249">
    <property type="entry name" value="Thioredoxin-like_sf"/>
</dbReference>
<dbReference type="CDD" id="cd03017">
    <property type="entry name" value="PRX_BCP"/>
    <property type="match status" value="1"/>
</dbReference>
<dbReference type="SUPFAM" id="SSF52833">
    <property type="entry name" value="Thioredoxin-like"/>
    <property type="match status" value="1"/>
</dbReference>
<dbReference type="Gene3D" id="3.40.30.10">
    <property type="entry name" value="Glutaredoxin"/>
    <property type="match status" value="1"/>
</dbReference>
<protein>
    <recommendedName>
        <fullName evidence="3">thioredoxin-dependent peroxiredoxin</fullName>
        <ecNumber evidence="3">1.11.1.24</ecNumber>
    </recommendedName>
    <alternativeName>
        <fullName evidence="11">Bacterioferritin comigratory protein</fullName>
    </alternativeName>
    <alternativeName>
        <fullName evidence="9">Thioredoxin peroxidase</fullName>
    </alternativeName>
</protein>
<evidence type="ECO:0000256" key="8">
    <source>
        <dbReference type="ARBA" id="ARBA00023284"/>
    </source>
</evidence>
<dbReference type="GO" id="GO:0008379">
    <property type="term" value="F:thioredoxin peroxidase activity"/>
    <property type="evidence" value="ECO:0007669"/>
    <property type="project" value="TreeGrafter"/>
</dbReference>
<dbReference type="EMBL" id="VYDA01000582">
    <property type="protein sequence ID" value="MYH63269.1"/>
    <property type="molecule type" value="Genomic_DNA"/>
</dbReference>
<dbReference type="InterPro" id="IPR024706">
    <property type="entry name" value="Peroxiredoxin_AhpC-typ"/>
</dbReference>
<dbReference type="Pfam" id="PF00578">
    <property type="entry name" value="AhpC-TSA"/>
    <property type="match status" value="1"/>
</dbReference>
<evidence type="ECO:0000256" key="10">
    <source>
        <dbReference type="ARBA" id="ARBA00038489"/>
    </source>
</evidence>
<dbReference type="InterPro" id="IPR000866">
    <property type="entry name" value="AhpC/TSA"/>
</dbReference>
<gene>
    <name evidence="16" type="ORF">F4148_16440</name>
</gene>
<sequence>MRPELNAGSPAPTFEAKTDSGDTVNLADYRGQKVVLYFYPKDDTPGCTTQSCGFRDIHADFEEKNAVVFGISPDGQESHEKFRSKFDLPFTLLVDEDHSIAEAYGVWGERTMYGRTFMGIHRSHFVIDEIGNLIEVSYNVAPADSPTGALAAIG</sequence>
<feature type="active site" description="Cysteine sulfenic acid (-SOH) intermediate; for peroxidase activity" evidence="13">
    <location>
        <position position="47"/>
    </location>
</feature>
<dbReference type="EC" id="1.11.1.24" evidence="3"/>
<dbReference type="AlphaFoldDB" id="A0A6B1G2W5"/>
<dbReference type="GO" id="GO:0045454">
    <property type="term" value="P:cell redox homeostasis"/>
    <property type="evidence" value="ECO:0007669"/>
    <property type="project" value="TreeGrafter"/>
</dbReference>
<evidence type="ECO:0000256" key="9">
    <source>
        <dbReference type="ARBA" id="ARBA00032824"/>
    </source>
</evidence>
<comment type="similarity">
    <text evidence="10">Belongs to the peroxiredoxin family. BCP/PrxQ subfamily.</text>
</comment>
<comment type="caution">
    <text evidence="16">The sequence shown here is derived from an EMBL/GenBank/DDBJ whole genome shotgun (WGS) entry which is preliminary data.</text>
</comment>
<evidence type="ECO:0000256" key="6">
    <source>
        <dbReference type="ARBA" id="ARBA00023002"/>
    </source>
</evidence>
<name>A0A6B1G2W5_9CHLR</name>
<comment type="function">
    <text evidence="1">Thiol-specific peroxidase that catalyzes the reduction of hydrogen peroxide and organic hydroperoxides to water and alcohols, respectively. Plays a role in cell protection against oxidative stress by detoxifying peroxides and as sensor of hydrogen peroxide-mediated signaling events.</text>
</comment>
<organism evidence="16">
    <name type="scientific">Caldilineaceae bacterium SB0675_bin_29</name>
    <dbReference type="NCBI Taxonomy" id="2605266"/>
    <lineage>
        <taxon>Bacteria</taxon>
        <taxon>Bacillati</taxon>
        <taxon>Chloroflexota</taxon>
        <taxon>Caldilineae</taxon>
        <taxon>Caldilineales</taxon>
        <taxon>Caldilineaceae</taxon>
    </lineage>
</organism>
<comment type="catalytic activity">
    <reaction evidence="12">
        <text>a hydroperoxide + [thioredoxin]-dithiol = an alcohol + [thioredoxin]-disulfide + H2O</text>
        <dbReference type="Rhea" id="RHEA:62620"/>
        <dbReference type="Rhea" id="RHEA-COMP:10698"/>
        <dbReference type="Rhea" id="RHEA-COMP:10700"/>
        <dbReference type="ChEBI" id="CHEBI:15377"/>
        <dbReference type="ChEBI" id="CHEBI:29950"/>
        <dbReference type="ChEBI" id="CHEBI:30879"/>
        <dbReference type="ChEBI" id="CHEBI:35924"/>
        <dbReference type="ChEBI" id="CHEBI:50058"/>
        <dbReference type="EC" id="1.11.1.24"/>
    </reaction>
</comment>
<evidence type="ECO:0000256" key="3">
    <source>
        <dbReference type="ARBA" id="ARBA00013017"/>
    </source>
</evidence>
<dbReference type="PANTHER" id="PTHR42801">
    <property type="entry name" value="THIOREDOXIN-DEPENDENT PEROXIDE REDUCTASE"/>
    <property type="match status" value="1"/>
</dbReference>
<dbReference type="InterPro" id="IPR013766">
    <property type="entry name" value="Thioredoxin_domain"/>
</dbReference>
<dbReference type="NCBIfam" id="NF006960">
    <property type="entry name" value="PRK09437.1"/>
    <property type="match status" value="1"/>
</dbReference>
<accession>A0A6B1G2W5</accession>
<evidence type="ECO:0000256" key="4">
    <source>
        <dbReference type="ARBA" id="ARBA00022559"/>
    </source>
</evidence>
<keyword evidence="5" id="KW-0049">Antioxidant</keyword>
<dbReference type="InterPro" id="IPR050924">
    <property type="entry name" value="Peroxiredoxin_BCP/PrxQ"/>
</dbReference>
<dbReference type="FunFam" id="3.40.30.10:FF:000007">
    <property type="entry name" value="Thioredoxin-dependent thiol peroxidase"/>
    <property type="match status" value="1"/>
</dbReference>
<feature type="region of interest" description="Disordered" evidence="14">
    <location>
        <begin position="1"/>
        <end position="20"/>
    </location>
</feature>
<proteinExistence type="inferred from homology"/>
<evidence type="ECO:0000256" key="13">
    <source>
        <dbReference type="PIRSR" id="PIRSR000239-1"/>
    </source>
</evidence>
<reference evidence="16" key="1">
    <citation type="submission" date="2019-09" db="EMBL/GenBank/DDBJ databases">
        <title>Characterisation of the sponge microbiome using genome-centric metagenomics.</title>
        <authorList>
            <person name="Engelberts J.P."/>
            <person name="Robbins S.J."/>
            <person name="De Goeij J.M."/>
            <person name="Aranda M."/>
            <person name="Bell S.C."/>
            <person name="Webster N.S."/>
        </authorList>
    </citation>
    <scope>NUCLEOTIDE SEQUENCE</scope>
    <source>
        <strain evidence="16">SB0675_bin_29</strain>
    </source>
</reference>
<dbReference type="PANTHER" id="PTHR42801:SF4">
    <property type="entry name" value="AHPC_TSA FAMILY PROTEIN"/>
    <property type="match status" value="1"/>
</dbReference>